<keyword evidence="1" id="KW-0175">Coiled coil</keyword>
<dbReference type="RefSeq" id="WP_102964088.1">
    <property type="nucleotide sequence ID" value="NZ_POSL01000016.1"/>
</dbReference>
<organism evidence="2 3">
    <name type="scientific">Vibrio diazotrophicus</name>
    <dbReference type="NCBI Taxonomy" id="685"/>
    <lineage>
        <taxon>Bacteria</taxon>
        <taxon>Pseudomonadati</taxon>
        <taxon>Pseudomonadota</taxon>
        <taxon>Gammaproteobacteria</taxon>
        <taxon>Vibrionales</taxon>
        <taxon>Vibrionaceae</taxon>
        <taxon>Vibrio</taxon>
    </lineage>
</organism>
<accession>A0ABX4WBS2</accession>
<evidence type="ECO:0000313" key="2">
    <source>
        <dbReference type="EMBL" id="PNI00282.1"/>
    </source>
</evidence>
<feature type="coiled-coil region" evidence="1">
    <location>
        <begin position="14"/>
        <end position="41"/>
    </location>
</feature>
<proteinExistence type="predicted"/>
<reference evidence="2 3" key="1">
    <citation type="submission" date="2018-01" db="EMBL/GenBank/DDBJ databases">
        <title>Draft genome sequences of six Vibrio diazotrophicus strains isolated from deep-sea sediments of the Baltic Sea.</title>
        <authorList>
            <person name="Castillo D."/>
            <person name="Vandieken V."/>
            <person name="Chiang O."/>
            <person name="Middelboe M."/>
        </authorList>
    </citation>
    <scope>NUCLEOTIDE SEQUENCE [LARGE SCALE GENOMIC DNA]</scope>
    <source>
        <strain evidence="2 3">65.10M</strain>
    </source>
</reference>
<comment type="caution">
    <text evidence="2">The sequence shown here is derived from an EMBL/GenBank/DDBJ whole genome shotgun (WGS) entry which is preliminary data.</text>
</comment>
<keyword evidence="3" id="KW-1185">Reference proteome</keyword>
<evidence type="ECO:0000313" key="3">
    <source>
        <dbReference type="Proteomes" id="UP000236547"/>
    </source>
</evidence>
<evidence type="ECO:0000256" key="1">
    <source>
        <dbReference type="SAM" id="Coils"/>
    </source>
</evidence>
<sequence>MKEAVLVKVNGEDINRQQKISQEELERIEQAKHEIFEFNREYQLLDYVNENYHSFLCELQNQIHVHNHSGEVLTPFSYDEFIRFINRSLLNLLTSMRTMTDHLEARVKCIYGSESEEWLNLKQLFSQAFDNEFSYCFASKLRNFVQHVGMPPIHFSLDDTFESTQIECHVKLEFSRDELLKSYDSWGAIVKPRLQAQTEFFCVFKFLESLVNSLFDIYARFKKATSLSRVQEARSYILQLINEPKGYASNEYAVGYIDHCEDGKLSIELSWLPATLFGKLELVEQHL</sequence>
<gene>
    <name evidence="2" type="ORF">C1O25_13015</name>
</gene>
<dbReference type="EMBL" id="POSM01000017">
    <property type="protein sequence ID" value="PNI00282.1"/>
    <property type="molecule type" value="Genomic_DNA"/>
</dbReference>
<name>A0ABX4WBS2_VIBDI</name>
<dbReference type="Proteomes" id="UP000236547">
    <property type="component" value="Unassembled WGS sequence"/>
</dbReference>
<protein>
    <submittedName>
        <fullName evidence="2">Uncharacterized protein</fullName>
    </submittedName>
</protein>